<sequence>MIKVDLLIPRYSGKGGTETVIKKVVDFFEKREDITFHLVLSQGMDSLTWLGTFQNYEENKNTSSNKLVQYASGVLYLSKYFKRTDADIIICLNTTMLRVAHFFKNRYKKSFKLVSWIHFSIFDEKAINSKFLHLAEYHLAISSGIKKQLQSLDIPDEQIFLLFNPIEHQERTISPPNQGKKYIYIGRLMMEGQKNVSELLYGLAQLDGEWSLDIYGDGEERQELESLASKLGIADKVAFLGWVVNPWNQIQSATALVLTSQFEGFPMVLLESISYGVPCISSNCPTGPEDIITEANGLLYKMHKTEELCQSLSIIGEKTFSSEEVKQSINRFYPETYFTVFAQFLYKIIS</sequence>
<dbReference type="Pfam" id="PF00534">
    <property type="entry name" value="Glycos_transf_1"/>
    <property type="match status" value="1"/>
</dbReference>
<gene>
    <name evidence="2" type="ORF">UC3_00550</name>
</gene>
<reference evidence="2 3" key="1">
    <citation type="submission" date="2013-02" db="EMBL/GenBank/DDBJ databases">
        <title>The Genome Sequence of Enterococcus phoeniculicola BAA-412.</title>
        <authorList>
            <consortium name="The Broad Institute Genome Sequencing Platform"/>
            <consortium name="The Broad Institute Genome Sequencing Center for Infectious Disease"/>
            <person name="Earl A.M."/>
            <person name="Gilmore M.S."/>
            <person name="Lebreton F."/>
            <person name="Walker B."/>
            <person name="Young S.K."/>
            <person name="Zeng Q."/>
            <person name="Gargeya S."/>
            <person name="Fitzgerald M."/>
            <person name="Haas B."/>
            <person name="Abouelleil A."/>
            <person name="Alvarado L."/>
            <person name="Arachchi H.M."/>
            <person name="Berlin A.M."/>
            <person name="Chapman S.B."/>
            <person name="Dewar J."/>
            <person name="Goldberg J."/>
            <person name="Griggs A."/>
            <person name="Gujja S."/>
            <person name="Hansen M."/>
            <person name="Howarth C."/>
            <person name="Imamovic A."/>
            <person name="Larimer J."/>
            <person name="McCowan C."/>
            <person name="Murphy C."/>
            <person name="Neiman D."/>
            <person name="Pearson M."/>
            <person name="Priest M."/>
            <person name="Roberts A."/>
            <person name="Saif S."/>
            <person name="Shea T."/>
            <person name="Sisk P."/>
            <person name="Sykes S."/>
            <person name="Wortman J."/>
            <person name="Nusbaum C."/>
            <person name="Birren B."/>
        </authorList>
    </citation>
    <scope>NUCLEOTIDE SEQUENCE [LARGE SCALE GENOMIC DNA]</scope>
    <source>
        <strain evidence="2 3">ATCC BAA-412</strain>
    </source>
</reference>
<dbReference type="InterPro" id="IPR001296">
    <property type="entry name" value="Glyco_trans_1"/>
</dbReference>
<dbReference type="PATRIC" id="fig|1158610.3.peg.522"/>
<dbReference type="AlphaFoldDB" id="R3WJE1"/>
<dbReference type="Proteomes" id="UP000013785">
    <property type="component" value="Unassembled WGS sequence"/>
</dbReference>
<dbReference type="PANTHER" id="PTHR12526">
    <property type="entry name" value="GLYCOSYLTRANSFERASE"/>
    <property type="match status" value="1"/>
</dbReference>
<feature type="domain" description="Glycosyl transferase family 1" evidence="1">
    <location>
        <begin position="174"/>
        <end position="310"/>
    </location>
</feature>
<evidence type="ECO:0000313" key="3">
    <source>
        <dbReference type="Proteomes" id="UP000013785"/>
    </source>
</evidence>
<accession>R3WJE1</accession>
<proteinExistence type="predicted"/>
<dbReference type="HOGENOM" id="CLU_009583_0_0_9"/>
<dbReference type="OrthoDB" id="9806653at2"/>
<dbReference type="Gene3D" id="3.40.50.2000">
    <property type="entry name" value="Glycogen Phosphorylase B"/>
    <property type="match status" value="2"/>
</dbReference>
<dbReference type="STRING" id="154621.RV11_GL000348"/>
<protein>
    <recommendedName>
        <fullName evidence="1">Glycosyl transferase family 1 domain-containing protein</fullName>
    </recommendedName>
</protein>
<organism evidence="2 3">
    <name type="scientific">Enterococcus phoeniculicola ATCC BAA-412</name>
    <dbReference type="NCBI Taxonomy" id="1158610"/>
    <lineage>
        <taxon>Bacteria</taxon>
        <taxon>Bacillati</taxon>
        <taxon>Bacillota</taxon>
        <taxon>Bacilli</taxon>
        <taxon>Lactobacillales</taxon>
        <taxon>Enterococcaceae</taxon>
        <taxon>Enterococcus</taxon>
    </lineage>
</organism>
<dbReference type="eggNOG" id="COG0438">
    <property type="taxonomic scope" value="Bacteria"/>
</dbReference>
<dbReference type="EMBL" id="AJAT01000008">
    <property type="protein sequence ID" value="EOL47547.1"/>
    <property type="molecule type" value="Genomic_DNA"/>
</dbReference>
<evidence type="ECO:0000259" key="1">
    <source>
        <dbReference type="Pfam" id="PF00534"/>
    </source>
</evidence>
<dbReference type="SUPFAM" id="SSF53756">
    <property type="entry name" value="UDP-Glycosyltransferase/glycogen phosphorylase"/>
    <property type="match status" value="1"/>
</dbReference>
<dbReference type="GO" id="GO:0016757">
    <property type="term" value="F:glycosyltransferase activity"/>
    <property type="evidence" value="ECO:0007669"/>
    <property type="project" value="InterPro"/>
</dbReference>
<dbReference type="RefSeq" id="WP_010767223.1">
    <property type="nucleotide sequence ID" value="NZ_ASWE01000004.1"/>
</dbReference>
<dbReference type="CDD" id="cd03811">
    <property type="entry name" value="GT4_GT28_WabH-like"/>
    <property type="match status" value="1"/>
</dbReference>
<keyword evidence="3" id="KW-1185">Reference proteome</keyword>
<name>R3WJE1_9ENTE</name>
<evidence type="ECO:0000313" key="2">
    <source>
        <dbReference type="EMBL" id="EOL47547.1"/>
    </source>
</evidence>
<dbReference type="PANTHER" id="PTHR12526:SF630">
    <property type="entry name" value="GLYCOSYLTRANSFERASE"/>
    <property type="match status" value="1"/>
</dbReference>
<comment type="caution">
    <text evidence="2">The sequence shown here is derived from an EMBL/GenBank/DDBJ whole genome shotgun (WGS) entry which is preliminary data.</text>
</comment>